<protein>
    <submittedName>
        <fullName evidence="2">Porin</fullName>
    </submittedName>
</protein>
<dbReference type="Proteomes" id="UP001597100">
    <property type="component" value="Unassembled WGS sequence"/>
</dbReference>
<keyword evidence="3" id="KW-1185">Reference proteome</keyword>
<accession>A0ABW3II01</accession>
<organism evidence="2 3">
    <name type="scientific">Salinimicrobium gaetbulicola</name>
    <dbReference type="NCBI Taxonomy" id="999702"/>
    <lineage>
        <taxon>Bacteria</taxon>
        <taxon>Pseudomonadati</taxon>
        <taxon>Bacteroidota</taxon>
        <taxon>Flavobacteriia</taxon>
        <taxon>Flavobacteriales</taxon>
        <taxon>Flavobacteriaceae</taxon>
        <taxon>Salinimicrobium</taxon>
    </lineage>
</organism>
<proteinExistence type="predicted"/>
<comment type="caution">
    <text evidence="2">The sequence shown here is derived from an EMBL/GenBank/DDBJ whole genome shotgun (WGS) entry which is preliminary data.</text>
</comment>
<feature type="compositionally biased region" description="Basic and acidic residues" evidence="1">
    <location>
        <begin position="36"/>
        <end position="52"/>
    </location>
</feature>
<name>A0ABW3II01_9FLAO</name>
<sequence length="652" mass="76010">MKQLLIIIGVILLPVLTYSQGGRKLGTSFKSQGQFDSRDDDQSRSKTQKEGPEPAPVSEYKIISVENDTTSVDTSLTIHKYYKFNYLRKDNFELLPFPNVGQTYNKISYNFTKDDHVLPQFGAQARHYNFMEVDDIYYYHVPTPFTELYFKTVYEQGQTLDAFFTINTSENLNLSIAYKGLRSLGKYQHMLVSTGNFRTAINYQTPDKRYKLKTHFVSQDLMNEEDGGLSERSIENFISEDPEFDDRSRLDVVFENAESTLYGKRFYLDHSFDIYKRKDTLSDSNLSVGHILNFTYKKFQFKQAAANEVFGPSFEDIEINDETRLESLYNEGFVQFANSYLGKLRIKGGFTHYNYGYNTVLDLEEGFIPNRLIGDVYSAGAAYENKVGPFDLYADGMFNVAGDMDGYDLKADLGYDFWEDSRAEVSLRLNDRAPNWNFLLYQSDYVNYNWLNDFQNENKQSLNVRFLSRTLLDLDLEYSRIENFSYFAKDDDDNVKPFQYGGQVNYARIKASRDFEFGKFALANTLIFQETLDGDEVLNVPSFITRNSFYYQDHWFKRALYLQTGITAKYFSNYHMNAYDPVLAEFYVQNNEEFEGLRSVDFFFNGKIKQARIFFILERLDAVILGNTTFVAPGYPSRDFTVRFGMVWNFFM</sequence>
<evidence type="ECO:0000313" key="3">
    <source>
        <dbReference type="Proteomes" id="UP001597100"/>
    </source>
</evidence>
<evidence type="ECO:0000313" key="2">
    <source>
        <dbReference type="EMBL" id="MFD0977699.1"/>
    </source>
</evidence>
<dbReference type="InterPro" id="IPR025631">
    <property type="entry name" value="Porin_10"/>
</dbReference>
<dbReference type="Pfam" id="PF14121">
    <property type="entry name" value="Porin_10"/>
    <property type="match status" value="1"/>
</dbReference>
<reference evidence="3" key="1">
    <citation type="journal article" date="2019" name="Int. J. Syst. Evol. Microbiol.">
        <title>The Global Catalogue of Microorganisms (GCM) 10K type strain sequencing project: providing services to taxonomists for standard genome sequencing and annotation.</title>
        <authorList>
            <consortium name="The Broad Institute Genomics Platform"/>
            <consortium name="The Broad Institute Genome Sequencing Center for Infectious Disease"/>
            <person name="Wu L."/>
            <person name="Ma J."/>
        </authorList>
    </citation>
    <scope>NUCLEOTIDE SEQUENCE [LARGE SCALE GENOMIC DNA]</scope>
    <source>
        <strain evidence="3">CCUG 60898</strain>
    </source>
</reference>
<feature type="region of interest" description="Disordered" evidence="1">
    <location>
        <begin position="29"/>
        <end position="56"/>
    </location>
</feature>
<dbReference type="EMBL" id="JBHTJP010000035">
    <property type="protein sequence ID" value="MFD0977699.1"/>
    <property type="molecule type" value="Genomic_DNA"/>
</dbReference>
<evidence type="ECO:0000256" key="1">
    <source>
        <dbReference type="SAM" id="MobiDB-lite"/>
    </source>
</evidence>
<gene>
    <name evidence="2" type="ORF">ACFQ1G_12930</name>
</gene>
<dbReference type="RefSeq" id="WP_380740196.1">
    <property type="nucleotide sequence ID" value="NZ_JBHTJP010000035.1"/>
</dbReference>